<keyword evidence="5" id="KW-1185">Reference proteome</keyword>
<dbReference type="Gene3D" id="1.10.8.10">
    <property type="entry name" value="DNA helicase RuvA subunit, C-terminal domain"/>
    <property type="match status" value="1"/>
</dbReference>
<evidence type="ECO:0000256" key="1">
    <source>
        <dbReference type="SAM" id="MobiDB-lite"/>
    </source>
</evidence>
<evidence type="ECO:0008006" key="6">
    <source>
        <dbReference type="Google" id="ProtNLM"/>
    </source>
</evidence>
<protein>
    <recommendedName>
        <fullName evidence="6">Ubiquitin-like protein 7</fullName>
    </recommendedName>
</protein>
<feature type="compositionally biased region" description="Low complexity" evidence="1">
    <location>
        <begin position="232"/>
        <end position="243"/>
    </location>
</feature>
<dbReference type="CDD" id="cd17039">
    <property type="entry name" value="Ubl_ubiquitin_like"/>
    <property type="match status" value="1"/>
</dbReference>
<dbReference type="InterPro" id="IPR029071">
    <property type="entry name" value="Ubiquitin-like_domsf"/>
</dbReference>
<dbReference type="InterPro" id="IPR009060">
    <property type="entry name" value="UBA-like_sf"/>
</dbReference>
<dbReference type="EMBL" id="CACVKT020008341">
    <property type="protein sequence ID" value="CAC5414397.1"/>
    <property type="molecule type" value="Genomic_DNA"/>
</dbReference>
<proteinExistence type="predicted"/>
<dbReference type="OrthoDB" id="10016665at2759"/>
<dbReference type="InterPro" id="IPR015940">
    <property type="entry name" value="UBA"/>
</dbReference>
<evidence type="ECO:0000259" key="3">
    <source>
        <dbReference type="PROSITE" id="PS50053"/>
    </source>
</evidence>
<dbReference type="Pfam" id="PF00627">
    <property type="entry name" value="UBA"/>
    <property type="match status" value="1"/>
</dbReference>
<dbReference type="GO" id="GO:0005829">
    <property type="term" value="C:cytosol"/>
    <property type="evidence" value="ECO:0007669"/>
    <property type="project" value="TreeGrafter"/>
</dbReference>
<reference evidence="4 5" key="1">
    <citation type="submission" date="2020-06" db="EMBL/GenBank/DDBJ databases">
        <authorList>
            <person name="Li R."/>
            <person name="Bekaert M."/>
        </authorList>
    </citation>
    <scope>NUCLEOTIDE SEQUENCE [LARGE SCALE GENOMIC DNA]</scope>
    <source>
        <strain evidence="5">wild</strain>
    </source>
</reference>
<dbReference type="SMART" id="SM00165">
    <property type="entry name" value="UBA"/>
    <property type="match status" value="1"/>
</dbReference>
<evidence type="ECO:0000259" key="2">
    <source>
        <dbReference type="PROSITE" id="PS50030"/>
    </source>
</evidence>
<dbReference type="AlphaFoldDB" id="A0A6J8E1Z2"/>
<dbReference type="PROSITE" id="PS50053">
    <property type="entry name" value="UBIQUITIN_2"/>
    <property type="match status" value="1"/>
</dbReference>
<feature type="region of interest" description="Disordered" evidence="1">
    <location>
        <begin position="232"/>
        <end position="259"/>
    </location>
</feature>
<name>A0A6J8E1Z2_MYTCO</name>
<sequence>MASLKICNRTVQGKTDKMTLNFVNLKGNSLFLKEEVSKVINLPPSDIELIYCGKKLQDNQPLEGAGLKAGATVFALKKFVAEKDDSQDMMADVDVRQLTQTVRAALVTQDYSAIVERMVNNPETLENVIAASPGLEKDPVAIAMLQDRALLAILAHPGNIRQILEKHPAFGQAAMMVAAAVCEEGSKMEAGAERLAPGAYSFEQMSDDEDMEPQNRQGTSAPRSAITPAQLAAALASAGGPSQPDTSPQPQGGPPIISSDFFSQAIDQAQRTTAPSDDQIQQLRDMGITDEALARRALQATGGDLQAALDLIFGDGHF</sequence>
<feature type="domain" description="UBA" evidence="2">
    <location>
        <begin position="275"/>
        <end position="315"/>
    </location>
</feature>
<dbReference type="Pfam" id="PF00240">
    <property type="entry name" value="ubiquitin"/>
    <property type="match status" value="1"/>
</dbReference>
<dbReference type="SUPFAM" id="SSF46934">
    <property type="entry name" value="UBA-like"/>
    <property type="match status" value="1"/>
</dbReference>
<dbReference type="SUPFAM" id="SSF54236">
    <property type="entry name" value="Ubiquitin-like"/>
    <property type="match status" value="1"/>
</dbReference>
<dbReference type="PROSITE" id="PS50030">
    <property type="entry name" value="UBA"/>
    <property type="match status" value="1"/>
</dbReference>
<evidence type="ECO:0000313" key="4">
    <source>
        <dbReference type="EMBL" id="CAC5414397.1"/>
    </source>
</evidence>
<dbReference type="Gene3D" id="3.10.20.90">
    <property type="entry name" value="Phosphatidylinositol 3-kinase Catalytic Subunit, Chain A, domain 1"/>
    <property type="match status" value="1"/>
</dbReference>
<dbReference type="GO" id="GO:0031593">
    <property type="term" value="F:polyubiquitin modification-dependent protein binding"/>
    <property type="evidence" value="ECO:0007669"/>
    <property type="project" value="TreeGrafter"/>
</dbReference>
<dbReference type="Proteomes" id="UP000507470">
    <property type="component" value="Unassembled WGS sequence"/>
</dbReference>
<dbReference type="InterPro" id="IPR000626">
    <property type="entry name" value="Ubiquitin-like_dom"/>
</dbReference>
<dbReference type="InterPro" id="IPR015496">
    <property type="entry name" value="Ubiquilin"/>
</dbReference>
<accession>A0A6J8E1Z2</accession>
<dbReference type="PANTHER" id="PTHR10677:SF25">
    <property type="entry name" value="UBIQUITIN-LIKE PROTEIN 7"/>
    <property type="match status" value="1"/>
</dbReference>
<evidence type="ECO:0000313" key="5">
    <source>
        <dbReference type="Proteomes" id="UP000507470"/>
    </source>
</evidence>
<dbReference type="GO" id="GO:0006511">
    <property type="term" value="P:ubiquitin-dependent protein catabolic process"/>
    <property type="evidence" value="ECO:0007669"/>
    <property type="project" value="TreeGrafter"/>
</dbReference>
<feature type="domain" description="Ubiquitin-like" evidence="3">
    <location>
        <begin position="4"/>
        <end position="73"/>
    </location>
</feature>
<dbReference type="PANTHER" id="PTHR10677">
    <property type="entry name" value="UBIQUILIN"/>
    <property type="match status" value="1"/>
</dbReference>
<dbReference type="CDD" id="cd14326">
    <property type="entry name" value="UBA_UBL7"/>
    <property type="match status" value="1"/>
</dbReference>
<gene>
    <name evidence="4" type="ORF">MCOR_47209</name>
</gene>
<organism evidence="4 5">
    <name type="scientific">Mytilus coruscus</name>
    <name type="common">Sea mussel</name>
    <dbReference type="NCBI Taxonomy" id="42192"/>
    <lineage>
        <taxon>Eukaryota</taxon>
        <taxon>Metazoa</taxon>
        <taxon>Spiralia</taxon>
        <taxon>Lophotrochozoa</taxon>
        <taxon>Mollusca</taxon>
        <taxon>Bivalvia</taxon>
        <taxon>Autobranchia</taxon>
        <taxon>Pteriomorphia</taxon>
        <taxon>Mytilida</taxon>
        <taxon>Mytiloidea</taxon>
        <taxon>Mytilidae</taxon>
        <taxon>Mytilinae</taxon>
        <taxon>Mytilus</taxon>
    </lineage>
</organism>
<dbReference type="InterPro" id="IPR047878">
    <property type="entry name" value="UBL7_UBA"/>
</dbReference>